<comment type="caution">
    <text evidence="1">The sequence shown here is derived from an EMBL/GenBank/DDBJ whole genome shotgun (WGS) entry which is preliminary data.</text>
</comment>
<reference evidence="1 2" key="1">
    <citation type="submission" date="2015-01" db="EMBL/GenBank/DDBJ databases">
        <title>Evolution of Trichinella species and genotypes.</title>
        <authorList>
            <person name="Korhonen P.K."/>
            <person name="Edoardo P."/>
            <person name="Giuseppe L.R."/>
            <person name="Gasser R.B."/>
        </authorList>
    </citation>
    <scope>NUCLEOTIDE SEQUENCE [LARGE SCALE GENOMIC DNA]</scope>
    <source>
        <strain evidence="1">ISS2496</strain>
    </source>
</reference>
<evidence type="ECO:0000313" key="1">
    <source>
        <dbReference type="EMBL" id="KRY02786.1"/>
    </source>
</evidence>
<dbReference type="EMBL" id="JYDQ01003453">
    <property type="protein sequence ID" value="KRY02786.1"/>
    <property type="molecule type" value="Genomic_DNA"/>
</dbReference>
<protein>
    <submittedName>
        <fullName evidence="1">Uncharacterized protein</fullName>
    </submittedName>
</protein>
<accession>A0A0V0YRB3</accession>
<gene>
    <name evidence="1" type="ORF">T12_1403</name>
</gene>
<sequence>MINRYNFSVADRETLPFKGVQFTKTDRCGIQEI</sequence>
<dbReference type="Proteomes" id="UP000054783">
    <property type="component" value="Unassembled WGS sequence"/>
</dbReference>
<proteinExistence type="predicted"/>
<organism evidence="1 2">
    <name type="scientific">Trichinella patagoniensis</name>
    <dbReference type="NCBI Taxonomy" id="990121"/>
    <lineage>
        <taxon>Eukaryota</taxon>
        <taxon>Metazoa</taxon>
        <taxon>Ecdysozoa</taxon>
        <taxon>Nematoda</taxon>
        <taxon>Enoplea</taxon>
        <taxon>Dorylaimia</taxon>
        <taxon>Trichinellida</taxon>
        <taxon>Trichinellidae</taxon>
        <taxon>Trichinella</taxon>
    </lineage>
</organism>
<keyword evidence="2" id="KW-1185">Reference proteome</keyword>
<dbReference type="AlphaFoldDB" id="A0A0V0YRB3"/>
<name>A0A0V0YRB3_9BILA</name>
<evidence type="ECO:0000313" key="2">
    <source>
        <dbReference type="Proteomes" id="UP000054783"/>
    </source>
</evidence>